<dbReference type="AlphaFoldDB" id="I7KJB2"/>
<dbReference type="EMBL" id="AHAE01000034">
    <property type="protein sequence ID" value="EJZ82314.1"/>
    <property type="molecule type" value="Genomic_DNA"/>
</dbReference>
<protein>
    <recommendedName>
        <fullName evidence="7">Hemin import ATP-binding protein HmuV</fullName>
    </recommendedName>
</protein>
<keyword evidence="2" id="KW-1278">Translocase</keyword>
<reference evidence="3 6" key="1">
    <citation type="journal article" date="2012" name="J. Bacteriol.">
        <title>Draft Genome Sequence of Turicella otitidis ATCC 51513, Isolated from Middle Ear Fluid from a Child with Otitis Media.</title>
        <authorList>
            <person name="Brinkrolf K."/>
            <person name="Schneider J."/>
            <person name="Knecht M."/>
            <person name="Ruckert C."/>
            <person name="Tauch A."/>
        </authorList>
    </citation>
    <scope>NUCLEOTIDE SEQUENCE [LARGE SCALE GENOMIC DNA]</scope>
    <source>
        <strain evidence="3 6">ATCC 51513</strain>
    </source>
</reference>
<proteinExistence type="predicted"/>
<evidence type="ECO:0000313" key="3">
    <source>
        <dbReference type="EMBL" id="CCI83505.1"/>
    </source>
</evidence>
<organism evidence="3 6">
    <name type="scientific">Corynebacterium otitidis ATCC 51513</name>
    <dbReference type="NCBI Taxonomy" id="883169"/>
    <lineage>
        <taxon>Bacteria</taxon>
        <taxon>Bacillati</taxon>
        <taxon>Actinomycetota</taxon>
        <taxon>Actinomycetes</taxon>
        <taxon>Mycobacteriales</taxon>
        <taxon>Corynebacteriaceae</taxon>
        <taxon>Corynebacterium</taxon>
    </lineage>
</organism>
<dbReference type="Proteomes" id="UP000011016">
    <property type="component" value="Unassembled WGS sequence"/>
</dbReference>
<dbReference type="Proteomes" id="UP000006078">
    <property type="component" value="Unassembled WGS sequence"/>
</dbReference>
<gene>
    <name evidence="3" type="ORF">BN46_0773</name>
    <name evidence="4" type="ORF">HMPREF9719_00731</name>
</gene>
<evidence type="ECO:0000313" key="4">
    <source>
        <dbReference type="EMBL" id="EJZ82314.1"/>
    </source>
</evidence>
<evidence type="ECO:0008006" key="7">
    <source>
        <dbReference type="Google" id="ProtNLM"/>
    </source>
</evidence>
<evidence type="ECO:0000313" key="6">
    <source>
        <dbReference type="Proteomes" id="UP000011016"/>
    </source>
</evidence>
<dbReference type="HOGENOM" id="CLU_000604_64_0_11"/>
<name>I7KJB2_9CORY</name>
<dbReference type="PANTHER" id="PTHR42794:SF1">
    <property type="entry name" value="HEMIN IMPORT ATP-BINDING PROTEIN HMUV"/>
    <property type="match status" value="1"/>
</dbReference>
<dbReference type="EMBL" id="CAJZ01000110">
    <property type="protein sequence ID" value="CCI83505.1"/>
    <property type="molecule type" value="Genomic_DNA"/>
</dbReference>
<dbReference type="PANTHER" id="PTHR42794">
    <property type="entry name" value="HEMIN IMPORT ATP-BINDING PROTEIN HMUV"/>
    <property type="match status" value="1"/>
</dbReference>
<dbReference type="InterPro" id="IPR027417">
    <property type="entry name" value="P-loop_NTPase"/>
</dbReference>
<sequence length="111" mass="11990">MRFSRSAAQDATVALLDEPTAALDPHHREQVLELARCWARAGKTVLVVLHDLSVAARYADRVVMLKGGRVVNDGAPAEVFTAETTRKVYGQEAHVLKHPDNGAPVVIPVGL</sequence>
<dbReference type="eggNOG" id="COG4559">
    <property type="taxonomic scope" value="Bacteria"/>
</dbReference>
<evidence type="ECO:0000256" key="2">
    <source>
        <dbReference type="ARBA" id="ARBA00022967"/>
    </source>
</evidence>
<reference evidence="4 5" key="2">
    <citation type="submission" date="2012-08" db="EMBL/GenBank/DDBJ databases">
        <title>The Genome Sequence of Turicella otitidis ATCC 51513.</title>
        <authorList>
            <consortium name="The Broad Institute Genome Sequencing Platform"/>
            <person name="Earl A."/>
            <person name="Ward D."/>
            <person name="Feldgarden M."/>
            <person name="Gevers D."/>
            <person name="Huys G."/>
            <person name="Walker B."/>
            <person name="Young S.K."/>
            <person name="Zeng Q."/>
            <person name="Gargeya S."/>
            <person name="Fitzgerald M."/>
            <person name="Haas B."/>
            <person name="Abouelleil A."/>
            <person name="Alvarado L."/>
            <person name="Arachchi H.M."/>
            <person name="Berlin A.M."/>
            <person name="Chapman S.B."/>
            <person name="Goldberg J."/>
            <person name="Griggs A."/>
            <person name="Gujja S."/>
            <person name="Hansen M."/>
            <person name="Howarth C."/>
            <person name="Imamovic A."/>
            <person name="Larimer J."/>
            <person name="McCowen C."/>
            <person name="Montmayeur A."/>
            <person name="Murphy C."/>
            <person name="Neiman D."/>
            <person name="Pearson M."/>
            <person name="Priest M."/>
            <person name="Roberts A."/>
            <person name="Saif S."/>
            <person name="Shea T."/>
            <person name="Sisk P."/>
            <person name="Sykes S."/>
            <person name="Wortman J."/>
            <person name="Nusbaum C."/>
            <person name="Birren B."/>
        </authorList>
    </citation>
    <scope>NUCLEOTIDE SEQUENCE [LARGE SCALE GENOMIC DNA]</scope>
    <source>
        <strain evidence="4 5">ATCC 51513</strain>
    </source>
</reference>
<keyword evidence="5" id="KW-1185">Reference proteome</keyword>
<evidence type="ECO:0000256" key="1">
    <source>
        <dbReference type="ARBA" id="ARBA00022448"/>
    </source>
</evidence>
<keyword evidence="1" id="KW-0813">Transport</keyword>
<dbReference type="Gene3D" id="3.40.50.300">
    <property type="entry name" value="P-loop containing nucleotide triphosphate hydrolases"/>
    <property type="match status" value="1"/>
</dbReference>
<dbReference type="STRING" id="29321.AAV33_02300"/>
<dbReference type="SUPFAM" id="SSF52540">
    <property type="entry name" value="P-loop containing nucleoside triphosphate hydrolases"/>
    <property type="match status" value="1"/>
</dbReference>
<accession>I7KJB2</accession>
<evidence type="ECO:0000313" key="5">
    <source>
        <dbReference type="Proteomes" id="UP000006078"/>
    </source>
</evidence>
<comment type="caution">
    <text evidence="3">The sequence shown here is derived from an EMBL/GenBank/DDBJ whole genome shotgun (WGS) entry which is preliminary data.</text>
</comment>